<dbReference type="Gene3D" id="2.60.40.4220">
    <property type="match status" value="1"/>
</dbReference>
<sequence>MILPIVQPLSFNITNFSDPEIASRIQCTGIAKIENGNIVLNPLINNGVERAIYGQPLRLKNSSNGNTPLAFDYQTPPNFSGFSLGLYGGTLDNIVAVEFDTYINEYDQPMHRVGINNNSVASLEYKKFRIESNIGKMGHASAFTPNDSLSHQIDLREILPKWVTVEFSGATRSSKEENVIHSWEFSTNLDLNINDN</sequence>
<gene>
    <name evidence="4" type="ORF">GLYMA_16G119700</name>
</gene>
<dbReference type="HOGENOM" id="CLU_1392361_0_0_1"/>
<dbReference type="PANTHER" id="PTHR32401">
    <property type="entry name" value="CONCANAVALIN A-LIKE LECTIN FAMILY PROTEIN"/>
    <property type="match status" value="1"/>
</dbReference>
<dbReference type="AlphaFoldDB" id="K7MGU0"/>
<dbReference type="InterPro" id="IPR053761">
    <property type="entry name" value="Leguminous_Lectin_Domain_sf"/>
</dbReference>
<dbReference type="InterPro" id="IPR001220">
    <property type="entry name" value="Legume_lectin_dom"/>
</dbReference>
<dbReference type="Gene3D" id="2.60.120.200">
    <property type="match status" value="2"/>
</dbReference>
<evidence type="ECO:0000256" key="1">
    <source>
        <dbReference type="ARBA" id="ARBA00007606"/>
    </source>
</evidence>
<protein>
    <recommendedName>
        <fullName evidence="3">Legume lectin domain-containing protein</fullName>
    </recommendedName>
</protein>
<dbReference type="Pfam" id="PF00139">
    <property type="entry name" value="Lectin_legB"/>
    <property type="match status" value="2"/>
</dbReference>
<evidence type="ECO:0000256" key="2">
    <source>
        <dbReference type="ARBA" id="ARBA00022734"/>
    </source>
</evidence>
<organism evidence="5">
    <name type="scientific">Glycine max</name>
    <name type="common">Soybean</name>
    <name type="synonym">Glycine hispida</name>
    <dbReference type="NCBI Taxonomy" id="3847"/>
    <lineage>
        <taxon>Eukaryota</taxon>
        <taxon>Viridiplantae</taxon>
        <taxon>Streptophyta</taxon>
        <taxon>Embryophyta</taxon>
        <taxon>Tracheophyta</taxon>
        <taxon>Spermatophyta</taxon>
        <taxon>Magnoliopsida</taxon>
        <taxon>eudicotyledons</taxon>
        <taxon>Gunneridae</taxon>
        <taxon>Pentapetalae</taxon>
        <taxon>rosids</taxon>
        <taxon>fabids</taxon>
        <taxon>Fabales</taxon>
        <taxon>Fabaceae</taxon>
        <taxon>Papilionoideae</taxon>
        <taxon>50 kb inversion clade</taxon>
        <taxon>NPAAA clade</taxon>
        <taxon>indigoferoid/millettioid clade</taxon>
        <taxon>Phaseoleae</taxon>
        <taxon>Glycine</taxon>
        <taxon>Glycine subgen. Soja</taxon>
    </lineage>
</organism>
<dbReference type="Proteomes" id="UP000008827">
    <property type="component" value="Chromosome 16"/>
</dbReference>
<dbReference type="InterPro" id="IPR050258">
    <property type="entry name" value="Leguminous_Lectin"/>
</dbReference>
<dbReference type="InterPro" id="IPR019825">
    <property type="entry name" value="Lectin_legB_Mn/Ca_BS"/>
</dbReference>
<keyword evidence="6" id="KW-1185">Reference proteome</keyword>
<dbReference type="InParanoid" id="K7MGU0"/>
<dbReference type="PANTHER" id="PTHR32401:SF22">
    <property type="entry name" value="LEGUME LECTIN DOMAIN-CONTAINING PROTEIN"/>
    <property type="match status" value="1"/>
</dbReference>
<dbReference type="EMBL" id="CM000849">
    <property type="protein sequence ID" value="KRH07942.1"/>
    <property type="molecule type" value="Genomic_DNA"/>
</dbReference>
<dbReference type="SMR" id="K7MGU0"/>
<comment type="similarity">
    <text evidence="1">Belongs to the leguminous lectin family.</text>
</comment>
<feature type="domain" description="Legume lectin" evidence="3">
    <location>
        <begin position="79"/>
        <end position="130"/>
    </location>
</feature>
<name>K7MGU0_SOYBN</name>
<evidence type="ECO:0000313" key="4">
    <source>
        <dbReference type="EMBL" id="KRH07942.1"/>
    </source>
</evidence>
<dbReference type="GO" id="GO:0030246">
    <property type="term" value="F:carbohydrate binding"/>
    <property type="evidence" value="ECO:0007669"/>
    <property type="project" value="UniProtKB-KW"/>
</dbReference>
<reference evidence="4 5" key="1">
    <citation type="journal article" date="2010" name="Nature">
        <title>Genome sequence of the palaeopolyploid soybean.</title>
        <authorList>
            <person name="Schmutz J."/>
            <person name="Cannon S.B."/>
            <person name="Schlueter J."/>
            <person name="Ma J."/>
            <person name="Mitros T."/>
            <person name="Nelson W."/>
            <person name="Hyten D.L."/>
            <person name="Song Q."/>
            <person name="Thelen J.J."/>
            <person name="Cheng J."/>
            <person name="Xu D."/>
            <person name="Hellsten U."/>
            <person name="May G.D."/>
            <person name="Yu Y."/>
            <person name="Sakurai T."/>
            <person name="Umezawa T."/>
            <person name="Bhattacharyya M.K."/>
            <person name="Sandhu D."/>
            <person name="Valliyodan B."/>
            <person name="Lindquist E."/>
            <person name="Peto M."/>
            <person name="Grant D."/>
            <person name="Shu S."/>
            <person name="Goodstein D."/>
            <person name="Barry K."/>
            <person name="Futrell-Griggs M."/>
            <person name="Abernathy B."/>
            <person name="Du J."/>
            <person name="Tian Z."/>
            <person name="Zhu L."/>
            <person name="Gill N."/>
            <person name="Joshi T."/>
            <person name="Libault M."/>
            <person name="Sethuraman A."/>
            <person name="Zhang X.-C."/>
            <person name="Shinozaki K."/>
            <person name="Nguyen H.T."/>
            <person name="Wing R.A."/>
            <person name="Cregan P."/>
            <person name="Specht J."/>
            <person name="Grimwood J."/>
            <person name="Rokhsar D."/>
            <person name="Stacey G."/>
            <person name="Shoemaker R.C."/>
            <person name="Jackson S.A."/>
        </authorList>
    </citation>
    <scope>NUCLEOTIDE SEQUENCE [LARGE SCALE GENOMIC DNA]</scope>
    <source>
        <strain evidence="5">cv. Williams 82</strain>
        <tissue evidence="4">Callus</tissue>
    </source>
</reference>
<dbReference type="PROSITE" id="PS00307">
    <property type="entry name" value="LECTIN_LEGUME_BETA"/>
    <property type="match status" value="1"/>
</dbReference>
<dbReference type="EnsemblPlants" id="KRH07942">
    <property type="protein sequence ID" value="KRH07942"/>
    <property type="gene ID" value="GLYMA_16G119700"/>
</dbReference>
<dbReference type="SUPFAM" id="SSF49899">
    <property type="entry name" value="Concanavalin A-like lectins/glucanases"/>
    <property type="match status" value="1"/>
</dbReference>
<reference evidence="5" key="2">
    <citation type="submission" date="2018-02" db="UniProtKB">
        <authorList>
            <consortium name="EnsemblPlants"/>
        </authorList>
    </citation>
    <scope>IDENTIFICATION</scope>
    <source>
        <strain evidence="5">Williams 82</strain>
    </source>
</reference>
<accession>K7MGU0</accession>
<proteinExistence type="inferred from homology"/>
<keyword evidence="2" id="KW-0430">Lectin</keyword>
<evidence type="ECO:0000259" key="3">
    <source>
        <dbReference type="Pfam" id="PF00139"/>
    </source>
</evidence>
<evidence type="ECO:0000313" key="5">
    <source>
        <dbReference type="EnsemblPlants" id="KRH07942"/>
    </source>
</evidence>
<dbReference type="InterPro" id="IPR013320">
    <property type="entry name" value="ConA-like_dom_sf"/>
</dbReference>
<dbReference type="PaxDb" id="3847-GLYMA16G22801.1"/>
<evidence type="ECO:0000313" key="6">
    <source>
        <dbReference type="Proteomes" id="UP000008827"/>
    </source>
</evidence>
<reference evidence="4" key="3">
    <citation type="submission" date="2018-07" db="EMBL/GenBank/DDBJ databases">
        <title>WGS assembly of Glycine max.</title>
        <authorList>
            <person name="Schmutz J."/>
            <person name="Cannon S."/>
            <person name="Schlueter J."/>
            <person name="Ma J."/>
            <person name="Mitros T."/>
            <person name="Nelson W."/>
            <person name="Hyten D."/>
            <person name="Song Q."/>
            <person name="Thelen J."/>
            <person name="Cheng J."/>
            <person name="Xu D."/>
            <person name="Hellsten U."/>
            <person name="May G."/>
            <person name="Yu Y."/>
            <person name="Sakurai T."/>
            <person name="Umezawa T."/>
            <person name="Bhattacharyya M."/>
            <person name="Sandhu D."/>
            <person name="Valliyodan B."/>
            <person name="Lindquist E."/>
            <person name="Peto M."/>
            <person name="Grant D."/>
            <person name="Shu S."/>
            <person name="Goodstein D."/>
            <person name="Barry K."/>
            <person name="Futrell-Griggs M."/>
            <person name="Abernathy B."/>
            <person name="Du J."/>
            <person name="Tian Z."/>
            <person name="Zhu L."/>
            <person name="Gill N."/>
            <person name="Joshi T."/>
            <person name="Libault M."/>
            <person name="Sethuraman A."/>
            <person name="Zhang X."/>
            <person name="Shinozaki K."/>
            <person name="Nguyen H."/>
            <person name="Wing R."/>
            <person name="Cregan P."/>
            <person name="Specht J."/>
            <person name="Grimwood J."/>
            <person name="Rokhsar D."/>
            <person name="Stacey G."/>
            <person name="Shoemaker R."/>
            <person name="Jackson S."/>
        </authorList>
    </citation>
    <scope>NUCLEOTIDE SEQUENCE</scope>
    <source>
        <tissue evidence="4">Callus</tissue>
    </source>
</reference>
<feature type="domain" description="Legume lectin" evidence="3">
    <location>
        <begin position="146"/>
        <end position="190"/>
    </location>
</feature>
<dbReference type="Gramene" id="KRH07942">
    <property type="protein sequence ID" value="KRH07942"/>
    <property type="gene ID" value="GLYMA_16G119700"/>
</dbReference>